<proteinExistence type="predicted"/>
<dbReference type="AlphaFoldDB" id="A0A0D3HM24"/>
<name>A0A0D3HM24_9ORYZ</name>
<reference evidence="2" key="2">
    <citation type="submission" date="2015-03" db="UniProtKB">
        <authorList>
            <consortium name="EnsemblPlants"/>
        </authorList>
    </citation>
    <scope>IDENTIFICATION</scope>
</reference>
<keyword evidence="3" id="KW-1185">Reference proteome</keyword>
<accession>A0A0D3HM24</accession>
<reference evidence="2" key="1">
    <citation type="journal article" date="2009" name="Rice">
        <title>De Novo Next Generation Sequencing of Plant Genomes.</title>
        <authorList>
            <person name="Rounsley S."/>
            <person name="Marri P.R."/>
            <person name="Yu Y."/>
            <person name="He R."/>
            <person name="Sisneros N."/>
            <person name="Goicoechea J.L."/>
            <person name="Lee S.J."/>
            <person name="Angelova A."/>
            <person name="Kudrna D."/>
            <person name="Luo M."/>
            <person name="Affourtit J."/>
            <person name="Desany B."/>
            <person name="Knight J."/>
            <person name="Niazi F."/>
            <person name="Egholm M."/>
            <person name="Wing R.A."/>
        </authorList>
    </citation>
    <scope>NUCLEOTIDE SEQUENCE [LARGE SCALE GENOMIC DNA]</scope>
    <source>
        <strain evidence="2">cv. IRGC 105608</strain>
    </source>
</reference>
<dbReference type="Gramene" id="OBART11G14200.1">
    <property type="protein sequence ID" value="OBART11G14200.1"/>
    <property type="gene ID" value="OBART11G14200"/>
</dbReference>
<dbReference type="Proteomes" id="UP000026960">
    <property type="component" value="Chromosome 11"/>
</dbReference>
<organism evidence="2">
    <name type="scientific">Oryza barthii</name>
    <dbReference type="NCBI Taxonomy" id="65489"/>
    <lineage>
        <taxon>Eukaryota</taxon>
        <taxon>Viridiplantae</taxon>
        <taxon>Streptophyta</taxon>
        <taxon>Embryophyta</taxon>
        <taxon>Tracheophyta</taxon>
        <taxon>Spermatophyta</taxon>
        <taxon>Magnoliopsida</taxon>
        <taxon>Liliopsida</taxon>
        <taxon>Poales</taxon>
        <taxon>Poaceae</taxon>
        <taxon>BOP clade</taxon>
        <taxon>Oryzoideae</taxon>
        <taxon>Oryzeae</taxon>
        <taxon>Oryzinae</taxon>
        <taxon>Oryza</taxon>
    </lineage>
</organism>
<feature type="region of interest" description="Disordered" evidence="1">
    <location>
        <begin position="1"/>
        <end position="130"/>
    </location>
</feature>
<evidence type="ECO:0000313" key="2">
    <source>
        <dbReference type="EnsemblPlants" id="OBART11G14200.1"/>
    </source>
</evidence>
<dbReference type="PaxDb" id="65489-OBART11G14200.1"/>
<dbReference type="HOGENOM" id="CLU_159571_0_0_1"/>
<sequence>MGGEKPTDAARSTAVAQREGEGESSAVADGERRKGGEPSSKFDVVDGEEENGGGKARHGSGWGGGEWGGGERGRIMAQRWMGRRGERQRCGRQKKRQRFGGERGGGNGEKSWISFGGRWGIEGRERERVG</sequence>
<evidence type="ECO:0000256" key="1">
    <source>
        <dbReference type="SAM" id="MobiDB-lite"/>
    </source>
</evidence>
<protein>
    <submittedName>
        <fullName evidence="2">Uncharacterized protein</fullName>
    </submittedName>
</protein>
<evidence type="ECO:0000313" key="3">
    <source>
        <dbReference type="Proteomes" id="UP000026960"/>
    </source>
</evidence>
<dbReference type="EnsemblPlants" id="OBART11G14200.1">
    <property type="protein sequence ID" value="OBART11G14200.1"/>
    <property type="gene ID" value="OBART11G14200"/>
</dbReference>
<feature type="compositionally biased region" description="Basic and acidic residues" evidence="1">
    <location>
        <begin position="121"/>
        <end position="130"/>
    </location>
</feature>